<dbReference type="PANTHER" id="PTHR13774">
    <property type="entry name" value="PHENAZINE BIOSYNTHESIS PROTEIN"/>
    <property type="match status" value="1"/>
</dbReference>
<dbReference type="EMBL" id="DAKRPA010000064">
    <property type="protein sequence ID" value="DBA00395.1"/>
    <property type="molecule type" value="Genomic_DNA"/>
</dbReference>
<feature type="domain" description="N-acetyltransferase" evidence="3">
    <location>
        <begin position="16"/>
        <end position="181"/>
    </location>
</feature>
<dbReference type="AlphaFoldDB" id="A0AAV2Z6X6"/>
<dbReference type="InterPro" id="IPR003719">
    <property type="entry name" value="Phenazine_PhzF-like"/>
</dbReference>
<evidence type="ECO:0000259" key="3">
    <source>
        <dbReference type="PROSITE" id="PS51186"/>
    </source>
</evidence>
<organism evidence="4 5">
    <name type="scientific">Lagenidium giganteum</name>
    <dbReference type="NCBI Taxonomy" id="4803"/>
    <lineage>
        <taxon>Eukaryota</taxon>
        <taxon>Sar</taxon>
        <taxon>Stramenopiles</taxon>
        <taxon>Oomycota</taxon>
        <taxon>Peronosporomycetes</taxon>
        <taxon>Pythiales</taxon>
        <taxon>Pythiaceae</taxon>
    </lineage>
</organism>
<comment type="caution">
    <text evidence="4">The sequence shown here is derived from an EMBL/GenBank/DDBJ whole genome shotgun (WGS) entry which is preliminary data.</text>
</comment>
<dbReference type="PROSITE" id="PS51186">
    <property type="entry name" value="GNAT"/>
    <property type="match status" value="1"/>
</dbReference>
<dbReference type="NCBIfam" id="TIGR00654">
    <property type="entry name" value="PhzF_family"/>
    <property type="match status" value="1"/>
</dbReference>
<dbReference type="InterPro" id="IPR000182">
    <property type="entry name" value="GNAT_dom"/>
</dbReference>
<proteinExistence type="inferred from homology"/>
<evidence type="ECO:0000256" key="2">
    <source>
        <dbReference type="ARBA" id="ARBA00023235"/>
    </source>
</evidence>
<protein>
    <recommendedName>
        <fullName evidence="3">N-acetyltransferase domain-containing protein</fullName>
    </recommendedName>
</protein>
<dbReference type="CDD" id="cd04301">
    <property type="entry name" value="NAT_SF"/>
    <property type="match status" value="1"/>
</dbReference>
<dbReference type="Proteomes" id="UP001146120">
    <property type="component" value="Unassembled WGS sequence"/>
</dbReference>
<sequence>MDLSISQFTNTMASTLVLKRLEGDAHIARVAELEAASYPSDEAANEAQIRFRQQRAPEFFYAAYTSPAAAPSELVGFVNATLTAAAELHHDTMSDHDPNGRSLCIHSVVIDPAHRRKGLAIQMLKRYVDIVCEEQLQVARILLIAKAYLISFYVKCGFAVTRLSPVAHGQDPWFEMLLDCKQHRRLPVVQVDAFAAAQFQGNPAAVVTMSSGLFHKSAASDWMQKVAMENNLSETAFTAPRAAESSNDSSEVVHWDLKWFTPACEVKLCGHATLSSALVLYSDGKVPKSAAIHFHTLSGVLKVALEKAVDGAELIVMDFPIKPLTSVAAELTTPASIAQGLGIPESSILVLSTTQTTDLLVHIEASAFPSLQPNFQQLKHIDARGIIVTCEAPSASGVDFQSRFFAPRVGVDEDPVTGSAHCALAVYWSQTLNKKVLRAKQATPQRGGELVVELRDDMPGRVLLKGQGAISLRGVLMSAP</sequence>
<accession>A0AAV2Z6X6</accession>
<gene>
    <name evidence="4" type="ORF">N0F65_012926</name>
</gene>
<dbReference type="PANTHER" id="PTHR13774:SF17">
    <property type="entry name" value="PHENAZINE BIOSYNTHESIS-LIKE DOMAIN-CONTAINING PROTEIN"/>
    <property type="match status" value="1"/>
</dbReference>
<dbReference type="InterPro" id="IPR016181">
    <property type="entry name" value="Acyl_CoA_acyltransferase"/>
</dbReference>
<evidence type="ECO:0000313" key="4">
    <source>
        <dbReference type="EMBL" id="DBA00395.1"/>
    </source>
</evidence>
<dbReference type="SUPFAM" id="SSF55729">
    <property type="entry name" value="Acyl-CoA N-acyltransferases (Nat)"/>
    <property type="match status" value="1"/>
</dbReference>
<evidence type="ECO:0000313" key="5">
    <source>
        <dbReference type="Proteomes" id="UP001146120"/>
    </source>
</evidence>
<dbReference type="Pfam" id="PF00583">
    <property type="entry name" value="Acetyltransf_1"/>
    <property type="match status" value="1"/>
</dbReference>
<dbReference type="GO" id="GO:0005737">
    <property type="term" value="C:cytoplasm"/>
    <property type="evidence" value="ECO:0007669"/>
    <property type="project" value="TreeGrafter"/>
</dbReference>
<reference evidence="4" key="2">
    <citation type="journal article" date="2023" name="Microbiol Resour">
        <title>Decontamination and Annotation of the Draft Genome Sequence of the Oomycete Lagenidium giganteum ARSEF 373.</title>
        <authorList>
            <person name="Morgan W.R."/>
            <person name="Tartar A."/>
        </authorList>
    </citation>
    <scope>NUCLEOTIDE SEQUENCE</scope>
    <source>
        <strain evidence="4">ARSEF 373</strain>
    </source>
</reference>
<dbReference type="GO" id="GO:0016747">
    <property type="term" value="F:acyltransferase activity, transferring groups other than amino-acyl groups"/>
    <property type="evidence" value="ECO:0007669"/>
    <property type="project" value="InterPro"/>
</dbReference>
<reference evidence="4" key="1">
    <citation type="submission" date="2022-11" db="EMBL/GenBank/DDBJ databases">
        <authorList>
            <person name="Morgan W.R."/>
            <person name="Tartar A."/>
        </authorList>
    </citation>
    <scope>NUCLEOTIDE SEQUENCE</scope>
    <source>
        <strain evidence="4">ARSEF 373</strain>
    </source>
</reference>
<dbReference type="Gene3D" id="3.40.630.30">
    <property type="match status" value="1"/>
</dbReference>
<name>A0AAV2Z6X6_9STRA</name>
<keyword evidence="2" id="KW-0413">Isomerase</keyword>
<dbReference type="Pfam" id="PF02567">
    <property type="entry name" value="PhzC-PhzF"/>
    <property type="match status" value="1"/>
</dbReference>
<dbReference type="SUPFAM" id="SSF54506">
    <property type="entry name" value="Diaminopimelate epimerase-like"/>
    <property type="match status" value="1"/>
</dbReference>
<keyword evidence="5" id="KW-1185">Reference proteome</keyword>
<dbReference type="GO" id="GO:0016853">
    <property type="term" value="F:isomerase activity"/>
    <property type="evidence" value="ECO:0007669"/>
    <property type="project" value="UniProtKB-KW"/>
</dbReference>
<evidence type="ECO:0000256" key="1">
    <source>
        <dbReference type="ARBA" id="ARBA00008270"/>
    </source>
</evidence>
<comment type="similarity">
    <text evidence="1">Belongs to the PhzF family.</text>
</comment>
<dbReference type="Gene3D" id="3.10.310.10">
    <property type="entry name" value="Diaminopimelate Epimerase, Chain A, domain 1"/>
    <property type="match status" value="2"/>
</dbReference>